<organism evidence="4 5">
    <name type="scientific">Leptotrombidium deliense</name>
    <dbReference type="NCBI Taxonomy" id="299467"/>
    <lineage>
        <taxon>Eukaryota</taxon>
        <taxon>Metazoa</taxon>
        <taxon>Ecdysozoa</taxon>
        <taxon>Arthropoda</taxon>
        <taxon>Chelicerata</taxon>
        <taxon>Arachnida</taxon>
        <taxon>Acari</taxon>
        <taxon>Acariformes</taxon>
        <taxon>Trombidiformes</taxon>
        <taxon>Prostigmata</taxon>
        <taxon>Anystina</taxon>
        <taxon>Parasitengona</taxon>
        <taxon>Trombiculoidea</taxon>
        <taxon>Trombiculidae</taxon>
        <taxon>Leptotrombidium</taxon>
    </lineage>
</organism>
<dbReference type="InterPro" id="IPR019775">
    <property type="entry name" value="WD40_repeat_CS"/>
</dbReference>
<keyword evidence="5" id="KW-1185">Reference proteome</keyword>
<dbReference type="InterPro" id="IPR036322">
    <property type="entry name" value="WD40_repeat_dom_sf"/>
</dbReference>
<feature type="non-terminal residue" evidence="4">
    <location>
        <position position="255"/>
    </location>
</feature>
<dbReference type="EMBL" id="NCKV01009391">
    <property type="protein sequence ID" value="RWS22235.1"/>
    <property type="molecule type" value="Genomic_DNA"/>
</dbReference>
<dbReference type="Proteomes" id="UP000288716">
    <property type="component" value="Unassembled WGS sequence"/>
</dbReference>
<evidence type="ECO:0000256" key="2">
    <source>
        <dbReference type="ARBA" id="ARBA00022737"/>
    </source>
</evidence>
<dbReference type="PANTHER" id="PTHR19848">
    <property type="entry name" value="WD40 REPEAT PROTEIN"/>
    <property type="match status" value="1"/>
</dbReference>
<dbReference type="InterPro" id="IPR001680">
    <property type="entry name" value="WD40_rpt"/>
</dbReference>
<keyword evidence="1 3" id="KW-0853">WD repeat</keyword>
<dbReference type="OrthoDB" id="9990676at2759"/>
<gene>
    <name evidence="4" type="ORF">B4U80_06400</name>
</gene>
<dbReference type="AlphaFoldDB" id="A0A443S416"/>
<evidence type="ECO:0000256" key="3">
    <source>
        <dbReference type="PROSITE-ProRule" id="PRU00221"/>
    </source>
</evidence>
<evidence type="ECO:0000313" key="5">
    <source>
        <dbReference type="Proteomes" id="UP000288716"/>
    </source>
</evidence>
<comment type="caution">
    <text evidence="4">The sequence shown here is derived from an EMBL/GenBank/DDBJ whole genome shotgun (WGS) entry which is preliminary data.</text>
</comment>
<evidence type="ECO:0000313" key="4">
    <source>
        <dbReference type="EMBL" id="RWS22235.1"/>
    </source>
</evidence>
<proteinExistence type="predicted"/>
<dbReference type="SUPFAM" id="SSF50978">
    <property type="entry name" value="WD40 repeat-like"/>
    <property type="match status" value="1"/>
</dbReference>
<dbReference type="PRINTS" id="PR00320">
    <property type="entry name" value="GPROTEINBRPT"/>
</dbReference>
<keyword evidence="2" id="KW-0677">Repeat</keyword>
<evidence type="ECO:0000256" key="1">
    <source>
        <dbReference type="ARBA" id="ARBA00022574"/>
    </source>
</evidence>
<dbReference type="PROSITE" id="PS00678">
    <property type="entry name" value="WD_REPEATS_1"/>
    <property type="match status" value="3"/>
</dbReference>
<dbReference type="VEuPathDB" id="VectorBase:LDEU009805"/>
<dbReference type="PROSITE" id="PS50082">
    <property type="entry name" value="WD_REPEATS_2"/>
    <property type="match status" value="3"/>
</dbReference>
<reference evidence="4 5" key="1">
    <citation type="journal article" date="2018" name="Gigascience">
        <title>Genomes of trombidid mites reveal novel predicted allergens and laterally-transferred genes associated with secondary metabolism.</title>
        <authorList>
            <person name="Dong X."/>
            <person name="Chaisiri K."/>
            <person name="Xia D."/>
            <person name="Armstrong S.D."/>
            <person name="Fang Y."/>
            <person name="Donnelly M.J."/>
            <person name="Kadowaki T."/>
            <person name="McGarry J.W."/>
            <person name="Darby A.C."/>
            <person name="Makepeace B.L."/>
        </authorList>
    </citation>
    <scope>NUCLEOTIDE SEQUENCE [LARGE SCALE GENOMIC DNA]</scope>
    <source>
        <strain evidence="4">UoL-UT</strain>
    </source>
</reference>
<dbReference type="SMART" id="SM00320">
    <property type="entry name" value="WD40"/>
    <property type="match status" value="2"/>
</dbReference>
<dbReference type="InterPro" id="IPR015943">
    <property type="entry name" value="WD40/YVTN_repeat-like_dom_sf"/>
</dbReference>
<protein>
    <submittedName>
        <fullName evidence="4">NACHT domain-and WD repeat-containing protein 1-like protein</fullName>
    </submittedName>
</protein>
<dbReference type="Pfam" id="PF00400">
    <property type="entry name" value="WD40"/>
    <property type="match status" value="3"/>
</dbReference>
<sequence length="255" mass="28219">MTTVTYDCQTVITGSQDMSLKVWEVSSGKITQVLVGHEESVSCVATAPFNSSMVISGSQDCNLIVWDMTTGSETFTLTGHTANVIDVKLSLDGTVAVSASEDNFLMVWEIADTGVLLSMIDMHHSFTSMAATLNVHQIVVQLTNNQFLPILRLHRNPAKEMVLDLLPGTAMQNDDKFAAALRNLRAGGIIPKRTIGRGHLKREQSFDSFYWDHMNRGVSIDDFRKISALSSQMGEREHLEKKGIIWEGSSERERG</sequence>
<feature type="repeat" description="WD" evidence="3">
    <location>
        <begin position="1"/>
        <end position="33"/>
    </location>
</feature>
<dbReference type="InterPro" id="IPR020472">
    <property type="entry name" value="WD40_PAC1"/>
</dbReference>
<name>A0A443S416_9ACAR</name>
<accession>A0A443S416</accession>
<feature type="repeat" description="WD" evidence="3">
    <location>
        <begin position="77"/>
        <end position="118"/>
    </location>
</feature>
<dbReference type="PANTHER" id="PTHR19848:SF8">
    <property type="entry name" value="F-BOX AND WD REPEAT DOMAIN CONTAINING 7"/>
    <property type="match status" value="1"/>
</dbReference>
<dbReference type="PROSITE" id="PS50294">
    <property type="entry name" value="WD_REPEATS_REGION"/>
    <property type="match status" value="2"/>
</dbReference>
<feature type="repeat" description="WD" evidence="3">
    <location>
        <begin position="34"/>
        <end position="76"/>
    </location>
</feature>
<dbReference type="STRING" id="299467.A0A443S416"/>
<dbReference type="Gene3D" id="2.130.10.10">
    <property type="entry name" value="YVTN repeat-like/Quinoprotein amine dehydrogenase"/>
    <property type="match status" value="1"/>
</dbReference>